<organism evidence="3 4">
    <name type="scientific">Paenibacillus antibioticophila</name>
    <dbReference type="NCBI Taxonomy" id="1274374"/>
    <lineage>
        <taxon>Bacteria</taxon>
        <taxon>Bacillati</taxon>
        <taxon>Bacillota</taxon>
        <taxon>Bacilli</taxon>
        <taxon>Bacillales</taxon>
        <taxon>Paenibacillaceae</taxon>
        <taxon>Paenibacillus</taxon>
    </lineage>
</organism>
<dbReference type="InterPro" id="IPR052344">
    <property type="entry name" value="Transposase-related"/>
</dbReference>
<feature type="compositionally biased region" description="Basic and acidic residues" evidence="1">
    <location>
        <begin position="8"/>
        <end position="25"/>
    </location>
</feature>
<reference evidence="3 4" key="1">
    <citation type="submission" date="2021-03" db="EMBL/GenBank/DDBJ databases">
        <title>Antimicrobial resistance genes in bacteria isolated from Japanese honey, and their potential for conferring macrolide and lincosamide resistance in the American foulbrood pathogen Paenibacillus larvae.</title>
        <authorList>
            <person name="Okamoto M."/>
            <person name="Kumagai M."/>
            <person name="Kanamori H."/>
            <person name="Takamatsu D."/>
        </authorList>
    </citation>
    <scope>NUCLEOTIDE SEQUENCE [LARGE SCALE GENOMIC DNA]</scope>
    <source>
        <strain evidence="3 4">J41TS12</strain>
    </source>
</reference>
<dbReference type="NCBIfam" id="NF033517">
    <property type="entry name" value="transpos_IS66"/>
    <property type="match status" value="1"/>
</dbReference>
<comment type="caution">
    <text evidence="3">The sequence shown here is derived from an EMBL/GenBank/DDBJ whole genome shotgun (WGS) entry which is preliminary data.</text>
</comment>
<dbReference type="Proteomes" id="UP000681162">
    <property type="component" value="Unassembled WGS sequence"/>
</dbReference>
<dbReference type="EMBL" id="BORR01000010">
    <property type="protein sequence ID" value="GIO38183.1"/>
    <property type="molecule type" value="Genomic_DNA"/>
</dbReference>
<evidence type="ECO:0000313" key="4">
    <source>
        <dbReference type="Proteomes" id="UP000681162"/>
    </source>
</evidence>
<protein>
    <recommendedName>
        <fullName evidence="2">Transposase IS66 central domain-containing protein</fullName>
    </recommendedName>
</protein>
<gene>
    <name evidence="3" type="ORF">J41TS12_30440</name>
</gene>
<dbReference type="PANTHER" id="PTHR33678">
    <property type="entry name" value="BLL1576 PROTEIN"/>
    <property type="match status" value="1"/>
</dbReference>
<feature type="domain" description="Transposase IS66 central" evidence="2">
    <location>
        <begin position="60"/>
        <end position="232"/>
    </location>
</feature>
<dbReference type="Pfam" id="PF03050">
    <property type="entry name" value="DDE_Tnp_IS66"/>
    <property type="match status" value="1"/>
</dbReference>
<dbReference type="AlphaFoldDB" id="A0A919XV34"/>
<sequence>MRLLRGRNARDEHRSPARAEGHPGRSEHVRYVYGCRHCERNGIETPIVTASMPRPVQPGSLTSPSSVAYIMSQKYVEGMPLYRQEQHWARFGVQLSRQTMANWMLHGAQWLGHVYERMKAHLLQQDIVYADETTLQVLREPGRTAEQKSYLWQYRTGPWSPAIVLYEYQPTRAGENPKRFLSGFTGYLHTDGYDSYDKVAGVTRVGCWAHARRKFVEAVQTLPKNVPAAGTAAQEGLDFGMATGATTKDAAQKSDRGGHHLLPESVGTVEGLYLGRTTGDRQQSKRACH</sequence>
<dbReference type="InterPro" id="IPR004291">
    <property type="entry name" value="Transposase_IS66_central"/>
</dbReference>
<accession>A0A919XV34</accession>
<keyword evidence="4" id="KW-1185">Reference proteome</keyword>
<name>A0A919XV34_9BACL</name>
<evidence type="ECO:0000313" key="3">
    <source>
        <dbReference type="EMBL" id="GIO38183.1"/>
    </source>
</evidence>
<feature type="region of interest" description="Disordered" evidence="1">
    <location>
        <begin position="1"/>
        <end position="25"/>
    </location>
</feature>
<evidence type="ECO:0000256" key="1">
    <source>
        <dbReference type="SAM" id="MobiDB-lite"/>
    </source>
</evidence>
<proteinExistence type="predicted"/>
<evidence type="ECO:0000259" key="2">
    <source>
        <dbReference type="Pfam" id="PF03050"/>
    </source>
</evidence>